<comment type="caution">
    <text evidence="2">The sequence shown here is derived from an EMBL/GenBank/DDBJ whole genome shotgun (WGS) entry which is preliminary data.</text>
</comment>
<evidence type="ECO:0008006" key="4">
    <source>
        <dbReference type="Google" id="ProtNLM"/>
    </source>
</evidence>
<accession>A0ABW3QHX4</accession>
<dbReference type="Proteomes" id="UP001597116">
    <property type="component" value="Unassembled WGS sequence"/>
</dbReference>
<organism evidence="2 3">
    <name type="scientific">Larkinella insperata</name>
    <dbReference type="NCBI Taxonomy" id="332158"/>
    <lineage>
        <taxon>Bacteria</taxon>
        <taxon>Pseudomonadati</taxon>
        <taxon>Bacteroidota</taxon>
        <taxon>Cytophagia</taxon>
        <taxon>Cytophagales</taxon>
        <taxon>Spirosomataceae</taxon>
        <taxon>Larkinella</taxon>
    </lineage>
</organism>
<keyword evidence="3" id="KW-1185">Reference proteome</keyword>
<evidence type="ECO:0000313" key="2">
    <source>
        <dbReference type="EMBL" id="MFD1143500.1"/>
    </source>
</evidence>
<dbReference type="EMBL" id="JBHTLP010000011">
    <property type="protein sequence ID" value="MFD1143500.1"/>
    <property type="molecule type" value="Genomic_DNA"/>
</dbReference>
<name>A0ABW3QHX4_9BACT</name>
<evidence type="ECO:0000313" key="3">
    <source>
        <dbReference type="Proteomes" id="UP001597116"/>
    </source>
</evidence>
<dbReference type="RefSeq" id="WP_265991479.1">
    <property type="nucleotide sequence ID" value="NZ_CP110973.1"/>
</dbReference>
<reference evidence="3" key="1">
    <citation type="journal article" date="2019" name="Int. J. Syst. Evol. Microbiol.">
        <title>The Global Catalogue of Microorganisms (GCM) 10K type strain sequencing project: providing services to taxonomists for standard genome sequencing and annotation.</title>
        <authorList>
            <consortium name="The Broad Institute Genomics Platform"/>
            <consortium name="The Broad Institute Genome Sequencing Center for Infectious Disease"/>
            <person name="Wu L."/>
            <person name="Ma J."/>
        </authorList>
    </citation>
    <scope>NUCLEOTIDE SEQUENCE [LARGE SCALE GENOMIC DNA]</scope>
    <source>
        <strain evidence="3">CCUG 55608</strain>
    </source>
</reference>
<proteinExistence type="predicted"/>
<evidence type="ECO:0000256" key="1">
    <source>
        <dbReference type="SAM" id="MobiDB-lite"/>
    </source>
</evidence>
<feature type="region of interest" description="Disordered" evidence="1">
    <location>
        <begin position="1"/>
        <end position="65"/>
    </location>
</feature>
<gene>
    <name evidence="2" type="ORF">ACFQ4C_20405</name>
</gene>
<feature type="compositionally biased region" description="Acidic residues" evidence="1">
    <location>
        <begin position="44"/>
        <end position="65"/>
    </location>
</feature>
<sequence>MENYNPAEDENQGVASTLARNNDDTGEELEPDLSPSGNLPGPEPDLDAETLYEDEDTDEGLTSEE</sequence>
<protein>
    <recommendedName>
        <fullName evidence="4">Adhesin</fullName>
    </recommendedName>
</protein>